<sequence length="456" mass="49082">MAGVLVLMGPGNIRDPTRTSNIRRYPTGYRVRSNLGLMPEYPIEGRTSQPLIEDPAILSEARSALLSSGTTSVSPTGTQTSLPGTTPGPISSSFTTPANTQNPVPIPSTQQSPTPNSGGQVPTQLTEETSSSFPEVEGGPGEVGTGKLHWTGAMEKSALQLYVAAVQSGKQSDGGFKIDVHRLIARDLAAEFPGIPFTGEKLRSKCNQGFKKWYDAFLACKDASGFGWNEQHNMVTASEESHPAARRFKNTPFPEYHKLFIIFGGHSATGALHRGIDGEGENNLDVTEEQTGPDAPDGVLGDDKNERSGAKGTTSGSQQAVPEVSSRVEQAIAKFQDDFAEGLSMEDLVAGFSILESESKANTFMAIRNEVHEWPGCVDRSKYTTVTTTLRHLIVSAKTNDNLCESESKANTFMAICNEVHEWPGCVDRSKYTTVTTTLRHLIVSAKTNNNLCGLL</sequence>
<accession>A0ACC0E3A7</accession>
<organism evidence="1 2">
    <name type="scientific">Puccinia striiformis f. sp. tritici</name>
    <dbReference type="NCBI Taxonomy" id="168172"/>
    <lineage>
        <taxon>Eukaryota</taxon>
        <taxon>Fungi</taxon>
        <taxon>Dikarya</taxon>
        <taxon>Basidiomycota</taxon>
        <taxon>Pucciniomycotina</taxon>
        <taxon>Pucciniomycetes</taxon>
        <taxon>Pucciniales</taxon>
        <taxon>Pucciniaceae</taxon>
        <taxon>Puccinia</taxon>
    </lineage>
</organism>
<protein>
    <submittedName>
        <fullName evidence="1">Uncharacterized protein</fullName>
    </submittedName>
</protein>
<evidence type="ECO:0000313" key="2">
    <source>
        <dbReference type="Proteomes" id="UP001060170"/>
    </source>
</evidence>
<dbReference type="Proteomes" id="UP001060170">
    <property type="component" value="Chromosome 11"/>
</dbReference>
<evidence type="ECO:0000313" key="1">
    <source>
        <dbReference type="EMBL" id="KAI7944278.1"/>
    </source>
</evidence>
<dbReference type="EMBL" id="CM045875">
    <property type="protein sequence ID" value="KAI7944278.1"/>
    <property type="molecule type" value="Genomic_DNA"/>
</dbReference>
<gene>
    <name evidence="1" type="ORF">MJO28_011806</name>
</gene>
<proteinExistence type="predicted"/>
<comment type="caution">
    <text evidence="1">The sequence shown here is derived from an EMBL/GenBank/DDBJ whole genome shotgun (WGS) entry which is preliminary data.</text>
</comment>
<name>A0ACC0E3A7_9BASI</name>
<reference evidence="2" key="1">
    <citation type="journal article" date="2018" name="BMC Genomics">
        <title>Genomic insights into host adaptation between the wheat stripe rust pathogen (Puccinia striiformis f. sp. tritici) and the barley stripe rust pathogen (Puccinia striiformis f. sp. hordei).</title>
        <authorList>
            <person name="Xia C."/>
            <person name="Wang M."/>
            <person name="Yin C."/>
            <person name="Cornejo O.E."/>
            <person name="Hulbert S.H."/>
            <person name="Chen X."/>
        </authorList>
    </citation>
    <scope>NUCLEOTIDE SEQUENCE [LARGE SCALE GENOMIC DNA]</scope>
    <source>
        <strain evidence="2">93-210</strain>
    </source>
</reference>
<reference evidence="2" key="2">
    <citation type="journal article" date="2018" name="Mol. Plant Microbe Interact.">
        <title>Genome sequence resources for the wheat stripe rust pathogen (Puccinia striiformis f. sp. tritici) and the barley stripe rust pathogen (Puccinia striiformis f. sp. hordei).</title>
        <authorList>
            <person name="Xia C."/>
            <person name="Wang M."/>
            <person name="Yin C."/>
            <person name="Cornejo O.E."/>
            <person name="Hulbert S.H."/>
            <person name="Chen X."/>
        </authorList>
    </citation>
    <scope>NUCLEOTIDE SEQUENCE [LARGE SCALE GENOMIC DNA]</scope>
    <source>
        <strain evidence="2">93-210</strain>
    </source>
</reference>
<keyword evidence="2" id="KW-1185">Reference proteome</keyword>
<reference evidence="1 2" key="3">
    <citation type="journal article" date="2022" name="Microbiol. Spectr.">
        <title>Folding features and dynamics of 3D genome architecture in plant fungal pathogens.</title>
        <authorList>
            <person name="Xia C."/>
        </authorList>
    </citation>
    <scope>NUCLEOTIDE SEQUENCE [LARGE SCALE GENOMIC DNA]</scope>
    <source>
        <strain evidence="1 2">93-210</strain>
    </source>
</reference>